<sequence length="310" mass="35387">MLRWMLWLAIALPIIAWGGLQLYHEVWWVENLSSSPFVFLGYFALLAILMFALHYWAHFVVAVGVAAVYLMMAEPDQNRVLAHCATPISFGQFTLTNNPLTQAQLKQLLAAQLDMLVIQNISSQQDLESLQSLLVQYPYRYHSTPKSTGNSQWIMSRFMLSNVSEFPIGYGYQAVKFTWHPIPQKQISVITAQLPYPFDDASWNLRNALLRGVESQVFIDEQDESLVIGNFSISATNSRFARLFPGFETAPVASWPTHLGRLPLPYFMMLSLDHVWLKSLQSGRRICMRSSQPLFADQLHRLVKTVIGFQ</sequence>
<dbReference type="InterPro" id="IPR036691">
    <property type="entry name" value="Endo/exonu/phosph_ase_sf"/>
</dbReference>
<name>A0A1G7X9J6_9VIBR</name>
<evidence type="ECO:0008006" key="4">
    <source>
        <dbReference type="Google" id="ProtNLM"/>
    </source>
</evidence>
<evidence type="ECO:0000313" key="2">
    <source>
        <dbReference type="EMBL" id="SDG80803.1"/>
    </source>
</evidence>
<gene>
    <name evidence="2" type="ORF">SAMN04488136_10330</name>
</gene>
<protein>
    <recommendedName>
        <fullName evidence="4">Endonuclease/Exonuclease/phosphatase family protein</fullName>
    </recommendedName>
</protein>
<dbReference type="Proteomes" id="UP000198854">
    <property type="component" value="Unassembled WGS sequence"/>
</dbReference>
<feature type="transmembrane region" description="Helical" evidence="1">
    <location>
        <begin position="38"/>
        <end position="71"/>
    </location>
</feature>
<proteinExistence type="predicted"/>
<accession>A0A1G7X9J6</accession>
<keyword evidence="3" id="KW-1185">Reference proteome</keyword>
<keyword evidence="1" id="KW-0472">Membrane</keyword>
<keyword evidence="1" id="KW-1133">Transmembrane helix</keyword>
<evidence type="ECO:0000313" key="3">
    <source>
        <dbReference type="Proteomes" id="UP000198854"/>
    </source>
</evidence>
<keyword evidence="1" id="KW-0812">Transmembrane</keyword>
<dbReference type="EMBL" id="FNDD01000003">
    <property type="protein sequence ID" value="SDG80803.1"/>
    <property type="molecule type" value="Genomic_DNA"/>
</dbReference>
<dbReference type="AlphaFoldDB" id="A0A1G7X9J6"/>
<organism evidence="2 3">
    <name type="scientific">Vibrio xiamenensis</name>
    <dbReference type="NCBI Taxonomy" id="861298"/>
    <lineage>
        <taxon>Bacteria</taxon>
        <taxon>Pseudomonadati</taxon>
        <taxon>Pseudomonadota</taxon>
        <taxon>Gammaproteobacteria</taxon>
        <taxon>Vibrionales</taxon>
        <taxon>Vibrionaceae</taxon>
        <taxon>Vibrio</taxon>
    </lineage>
</organism>
<reference evidence="2 3" key="1">
    <citation type="submission" date="2016-10" db="EMBL/GenBank/DDBJ databases">
        <authorList>
            <person name="de Groot N.N."/>
        </authorList>
    </citation>
    <scope>NUCLEOTIDE SEQUENCE [LARGE SCALE GENOMIC DNA]</scope>
    <source>
        <strain evidence="2 3">CGMCC 1.10228</strain>
    </source>
</reference>
<dbReference type="SUPFAM" id="SSF56219">
    <property type="entry name" value="DNase I-like"/>
    <property type="match status" value="1"/>
</dbReference>
<evidence type="ECO:0000256" key="1">
    <source>
        <dbReference type="SAM" id="Phobius"/>
    </source>
</evidence>